<dbReference type="PROSITE" id="PS50198">
    <property type="entry name" value="PPIC_PPIASE_2"/>
    <property type="match status" value="1"/>
</dbReference>
<dbReference type="Gene3D" id="1.10.4030.10">
    <property type="entry name" value="Porin chaperone SurA, peptide-binding domain"/>
    <property type="match status" value="1"/>
</dbReference>
<dbReference type="Pfam" id="PF13616">
    <property type="entry name" value="Rotamase_3"/>
    <property type="match status" value="1"/>
</dbReference>
<reference evidence="4 5" key="1">
    <citation type="submission" date="2019-04" db="EMBL/GenBank/DDBJ databases">
        <title>Isachenkonia alkalipeptolytica gen. nov. sp. nov. a new anaerobic, alkiliphilic organothrophic bacterium capable to reduce synthesized ferrihydrite isolated from a soda lake.</title>
        <authorList>
            <person name="Toshchakov S.V."/>
            <person name="Zavarzina D.G."/>
            <person name="Zhilina T.N."/>
            <person name="Kostrikina N.A."/>
            <person name="Kublanov I.V."/>
        </authorList>
    </citation>
    <scope>NUCLEOTIDE SEQUENCE [LARGE SCALE GENOMIC DNA]</scope>
    <source>
        <strain evidence="4 5">Z-1701</strain>
    </source>
</reference>
<protein>
    <recommendedName>
        <fullName evidence="3">PpiC domain-containing protein</fullName>
    </recommendedName>
</protein>
<comment type="caution">
    <text evidence="4">The sequence shown here is derived from an EMBL/GenBank/DDBJ whole genome shotgun (WGS) entry which is preliminary data.</text>
</comment>
<gene>
    <name evidence="4" type="ORF">ISALK_11205</name>
</gene>
<dbReference type="PANTHER" id="PTHR47245">
    <property type="entry name" value="PEPTIDYLPROLYL ISOMERASE"/>
    <property type="match status" value="1"/>
</dbReference>
<dbReference type="InterPro" id="IPR023058">
    <property type="entry name" value="PPIase_PpiC_CS"/>
</dbReference>
<evidence type="ECO:0000313" key="4">
    <source>
        <dbReference type="EMBL" id="NBG89057.1"/>
    </source>
</evidence>
<evidence type="ECO:0000256" key="2">
    <source>
        <dbReference type="SAM" id="SignalP"/>
    </source>
</evidence>
<feature type="domain" description="PpiC" evidence="3">
    <location>
        <begin position="180"/>
        <end position="270"/>
    </location>
</feature>
<proteinExistence type="predicted"/>
<evidence type="ECO:0000256" key="1">
    <source>
        <dbReference type="PROSITE-ProRule" id="PRU00278"/>
    </source>
</evidence>
<feature type="signal peptide" evidence="2">
    <location>
        <begin position="1"/>
        <end position="21"/>
    </location>
</feature>
<dbReference type="RefSeq" id="WP_160722335.1">
    <property type="nucleotide sequence ID" value="NZ_SUMG01000016.1"/>
</dbReference>
<dbReference type="Gene3D" id="3.10.50.40">
    <property type="match status" value="1"/>
</dbReference>
<dbReference type="Pfam" id="PF13624">
    <property type="entry name" value="SurA_N_3"/>
    <property type="match status" value="1"/>
</dbReference>
<keyword evidence="5" id="KW-1185">Reference proteome</keyword>
<organism evidence="4 5">
    <name type="scientific">Isachenkonia alkalipeptolytica</name>
    <dbReference type="NCBI Taxonomy" id="2565777"/>
    <lineage>
        <taxon>Bacteria</taxon>
        <taxon>Bacillati</taxon>
        <taxon>Bacillota</taxon>
        <taxon>Clostridia</taxon>
        <taxon>Eubacteriales</taxon>
        <taxon>Clostridiaceae</taxon>
        <taxon>Isachenkonia</taxon>
    </lineage>
</organism>
<dbReference type="Proteomes" id="UP000449710">
    <property type="component" value="Unassembled WGS sequence"/>
</dbReference>
<dbReference type="SUPFAM" id="SSF109998">
    <property type="entry name" value="Triger factor/SurA peptide-binding domain-like"/>
    <property type="match status" value="1"/>
</dbReference>
<dbReference type="PROSITE" id="PS01096">
    <property type="entry name" value="PPIC_PPIASE_1"/>
    <property type="match status" value="1"/>
</dbReference>
<dbReference type="InterPro" id="IPR050245">
    <property type="entry name" value="PrsA_foldase"/>
</dbReference>
<dbReference type="EMBL" id="SUMG01000016">
    <property type="protein sequence ID" value="NBG89057.1"/>
    <property type="molecule type" value="Genomic_DNA"/>
</dbReference>
<dbReference type="AlphaFoldDB" id="A0AA43XLT0"/>
<dbReference type="PROSITE" id="PS51257">
    <property type="entry name" value="PROKAR_LIPOPROTEIN"/>
    <property type="match status" value="1"/>
</dbReference>
<dbReference type="InterPro" id="IPR000297">
    <property type="entry name" value="PPIase_PpiC"/>
</dbReference>
<dbReference type="InterPro" id="IPR046357">
    <property type="entry name" value="PPIase_dom_sf"/>
</dbReference>
<dbReference type="InterPro" id="IPR027304">
    <property type="entry name" value="Trigger_fact/SurA_dom_sf"/>
</dbReference>
<evidence type="ECO:0000313" key="5">
    <source>
        <dbReference type="Proteomes" id="UP000449710"/>
    </source>
</evidence>
<keyword evidence="1" id="KW-0413">Isomerase</keyword>
<name>A0AA43XLT0_9CLOT</name>
<dbReference type="GO" id="GO:0003755">
    <property type="term" value="F:peptidyl-prolyl cis-trans isomerase activity"/>
    <property type="evidence" value="ECO:0007669"/>
    <property type="project" value="UniProtKB-KW"/>
</dbReference>
<accession>A0AA43XLT0</accession>
<keyword evidence="2" id="KW-0732">Signal</keyword>
<evidence type="ECO:0000259" key="3">
    <source>
        <dbReference type="PROSITE" id="PS50198"/>
    </source>
</evidence>
<dbReference type="SUPFAM" id="SSF54534">
    <property type="entry name" value="FKBP-like"/>
    <property type="match status" value="1"/>
</dbReference>
<keyword evidence="1" id="KW-0697">Rotamase</keyword>
<sequence>MKKLKIGVLLLALLTVFALTACGNDQEEEMNEEAIAVVNGEEISREKFDKVLAMYQIGYEAEFGEDVWEMTIESGETVLEALKQEVSQILILERLVMQRAQEEGISLSDEEVDEALDPYLEDPDMQALLEEGTLDEAFLREQIEKELYAEKYQEWYLSENEVTEQEIEDFYEENSEVFETDEVQARHILVEEEDLAQELIDRIQEGESFEALATEYSTDGSAAGGGDLGYFGRGEMVGPFEEAAFSQEVGEVSEEPVETQFGYHIILVEDRIEESESLEEARENIRSHIGSQRFQNHMSQLFEEADIERTEEL</sequence>
<feature type="chain" id="PRO_5041400559" description="PpiC domain-containing protein" evidence="2">
    <location>
        <begin position="22"/>
        <end position="313"/>
    </location>
</feature>
<dbReference type="PANTHER" id="PTHR47245:SF2">
    <property type="entry name" value="PEPTIDYL-PROLYL CIS-TRANS ISOMERASE HP_0175-RELATED"/>
    <property type="match status" value="1"/>
</dbReference>